<dbReference type="Pfam" id="PF25276">
    <property type="entry name" value="DUF7870"/>
    <property type="match status" value="2"/>
</dbReference>
<dbReference type="Pfam" id="PF08241">
    <property type="entry name" value="Methyltransf_11"/>
    <property type="match status" value="1"/>
</dbReference>
<keyword evidence="1" id="KW-1133">Transmembrane helix</keyword>
<keyword evidence="1" id="KW-0812">Transmembrane</keyword>
<feature type="domain" description="Methyltransferase type 11" evidence="2">
    <location>
        <begin position="149"/>
        <end position="196"/>
    </location>
</feature>
<dbReference type="SUPFAM" id="SSF53335">
    <property type="entry name" value="S-adenosyl-L-methionine-dependent methyltransferases"/>
    <property type="match status" value="2"/>
</dbReference>
<sequence length="502" mass="57130">MESTRSFLVKTLLFGVFILLLRFVYVVTITGGSCSADDFCFFSSRENLNLAGTGVRIGSNAAVSVAGTVGSTPELRDLWNSREWRKNVAYYSSIFQDLISEGFLSSDSKALCIESEARIGQDVFALREIGVSDSIGTYKKASPPLVKFGQVYKQPFADNTFDFIFIGNGGLDRSIRQSDLVSEIQRTLKPEGFIVVHTNSTKDLYSYNSFISLFNCSSLIRTRYIDDDSSVREIVMKKNSYQGDNEMRISDGGTKCSVPAHKRELVKYAEPLIEEEPMKPWITLKKNIQNVKYLPTLADINFKQRYVYVDVGARSYGSSIGSWFKKQYPKQNKTFDIYAIEADKTFHQEYKLKKGINLLPYAAWVKNETLLFEVNRDPGQNIEAKGTGMGRIKPVKSDTGLANNVNKIQGFDFADWLKNTVSEKDFVVMKMDIEGTEFDLIPRLIETGAICLIDEIFLECHYNRWQRCCPRERSSKYEQSYDQCLGLFNSLRDIGVLVHQWY</sequence>
<dbReference type="InterPro" id="IPR057192">
    <property type="entry name" value="DUF7870"/>
</dbReference>
<feature type="domain" description="DUF7870" evidence="3">
    <location>
        <begin position="405"/>
        <end position="502"/>
    </location>
</feature>
<dbReference type="EMBL" id="CM010725">
    <property type="protein sequence ID" value="RZC82481.1"/>
    <property type="molecule type" value="Genomic_DNA"/>
</dbReference>
<feature type="domain" description="DUF7870" evidence="3">
    <location>
        <begin position="270"/>
        <end position="349"/>
    </location>
</feature>
<evidence type="ECO:0000313" key="4">
    <source>
        <dbReference type="EMBL" id="RZC82481.1"/>
    </source>
</evidence>
<evidence type="ECO:0000313" key="5">
    <source>
        <dbReference type="Proteomes" id="UP000316621"/>
    </source>
</evidence>
<dbReference type="InterPro" id="IPR013216">
    <property type="entry name" value="Methyltransf_11"/>
</dbReference>
<organism evidence="4 5">
    <name type="scientific">Papaver somniferum</name>
    <name type="common">Opium poppy</name>
    <dbReference type="NCBI Taxonomy" id="3469"/>
    <lineage>
        <taxon>Eukaryota</taxon>
        <taxon>Viridiplantae</taxon>
        <taxon>Streptophyta</taxon>
        <taxon>Embryophyta</taxon>
        <taxon>Tracheophyta</taxon>
        <taxon>Spermatophyta</taxon>
        <taxon>Magnoliopsida</taxon>
        <taxon>Ranunculales</taxon>
        <taxon>Papaveraceae</taxon>
        <taxon>Papaveroideae</taxon>
        <taxon>Papaver</taxon>
    </lineage>
</organism>
<reference evidence="4 5" key="1">
    <citation type="journal article" date="2018" name="Science">
        <title>The opium poppy genome and morphinan production.</title>
        <authorList>
            <person name="Guo L."/>
            <person name="Winzer T."/>
            <person name="Yang X."/>
            <person name="Li Y."/>
            <person name="Ning Z."/>
            <person name="He Z."/>
            <person name="Teodor R."/>
            <person name="Lu Y."/>
            <person name="Bowser T.A."/>
            <person name="Graham I.A."/>
            <person name="Ye K."/>
        </authorList>
    </citation>
    <scope>NUCLEOTIDE SEQUENCE [LARGE SCALE GENOMIC DNA]</scope>
    <source>
        <strain evidence="5">cv. HN1</strain>
        <tissue evidence="4">Leaves</tissue>
    </source>
</reference>
<dbReference type="PANTHER" id="PTHR44843:SF14">
    <property type="entry name" value="METHYLTRANSFERASE TYPE 11 DOMAIN-CONTAINING PROTEIN"/>
    <property type="match status" value="1"/>
</dbReference>
<evidence type="ECO:0000259" key="3">
    <source>
        <dbReference type="Pfam" id="PF25276"/>
    </source>
</evidence>
<name>A0A4Y7LDW5_PAPSO</name>
<accession>A0A4Y7LDW5</accession>
<gene>
    <name evidence="4" type="ORF">C5167_045267</name>
</gene>
<dbReference type="AlphaFoldDB" id="A0A4Y7LDW5"/>
<dbReference type="PROSITE" id="PS51257">
    <property type="entry name" value="PROKAR_LIPOPROTEIN"/>
    <property type="match status" value="1"/>
</dbReference>
<proteinExistence type="predicted"/>
<dbReference type="STRING" id="3469.A0A4Y7LDW5"/>
<evidence type="ECO:0000256" key="1">
    <source>
        <dbReference type="SAM" id="Phobius"/>
    </source>
</evidence>
<keyword evidence="1" id="KW-0472">Membrane</keyword>
<dbReference type="OrthoDB" id="10006218at2759"/>
<dbReference type="GO" id="GO:0008757">
    <property type="term" value="F:S-adenosylmethionine-dependent methyltransferase activity"/>
    <property type="evidence" value="ECO:0007669"/>
    <property type="project" value="InterPro"/>
</dbReference>
<dbReference type="PANTHER" id="PTHR44843">
    <property type="entry name" value="METHYLTRANSFERASE"/>
    <property type="match status" value="1"/>
</dbReference>
<dbReference type="Proteomes" id="UP000316621">
    <property type="component" value="Chromosome 11"/>
</dbReference>
<keyword evidence="5" id="KW-1185">Reference proteome</keyword>
<evidence type="ECO:0000259" key="2">
    <source>
        <dbReference type="Pfam" id="PF08241"/>
    </source>
</evidence>
<protein>
    <recommendedName>
        <fullName evidence="6">Methyltransferase FkbM domain-containing protein</fullName>
    </recommendedName>
</protein>
<evidence type="ECO:0008006" key="6">
    <source>
        <dbReference type="Google" id="ProtNLM"/>
    </source>
</evidence>
<dbReference type="InterPro" id="IPR029063">
    <property type="entry name" value="SAM-dependent_MTases_sf"/>
</dbReference>
<feature type="transmembrane region" description="Helical" evidence="1">
    <location>
        <begin position="7"/>
        <end position="25"/>
    </location>
</feature>
<dbReference type="Gramene" id="RZC82481">
    <property type="protein sequence ID" value="RZC82481"/>
    <property type="gene ID" value="C5167_045267"/>
</dbReference>
<dbReference type="Gene3D" id="3.40.50.150">
    <property type="entry name" value="Vaccinia Virus protein VP39"/>
    <property type="match status" value="2"/>
</dbReference>
<dbReference type="OMA" id="WIPGYKR"/>